<keyword evidence="7" id="KW-1185">Reference proteome</keyword>
<dbReference type="InterPro" id="IPR028989">
    <property type="entry name" value="RimP_N"/>
</dbReference>
<dbReference type="InterPro" id="IPR003728">
    <property type="entry name" value="Ribosome_maturation_RimP"/>
</dbReference>
<feature type="domain" description="Ribosome maturation factor RimP C-terminal" evidence="5">
    <location>
        <begin position="84"/>
        <end position="152"/>
    </location>
</feature>
<feature type="domain" description="Ribosome maturation factor RimP N-terminal" evidence="4">
    <location>
        <begin position="18"/>
        <end position="81"/>
    </location>
</feature>
<evidence type="ECO:0000259" key="5">
    <source>
        <dbReference type="Pfam" id="PF17384"/>
    </source>
</evidence>
<dbReference type="Pfam" id="PF17384">
    <property type="entry name" value="DUF150_C"/>
    <property type="match status" value="1"/>
</dbReference>
<dbReference type="PANTHER" id="PTHR33867:SF1">
    <property type="entry name" value="RIBOSOME MATURATION FACTOR RIMP"/>
    <property type="match status" value="1"/>
</dbReference>
<dbReference type="Gene3D" id="3.30.300.70">
    <property type="entry name" value="RimP-like superfamily, N-terminal"/>
    <property type="match status" value="1"/>
</dbReference>
<sequence length="153" mass="17224">MDAAEEIRRFAEGKLSKGQFIVDVIISSRKGPKKILVIVDGDNGVNIDECADLSRELSKWLDEASLIEENFTLEVSTPGVDYPLKLKRQYIKHIGRSLRVKQGDRTTEGKLTEVSDDKITLVREVGTGKKKETKNIEIPFTEIDKAFVLVSFK</sequence>
<evidence type="ECO:0000256" key="2">
    <source>
        <dbReference type="ARBA" id="ARBA00022517"/>
    </source>
</evidence>
<dbReference type="RefSeq" id="WP_254155401.1">
    <property type="nucleotide sequence ID" value="NZ_JAHESD010000056.1"/>
</dbReference>
<dbReference type="InterPro" id="IPR036847">
    <property type="entry name" value="RimP_C_sf"/>
</dbReference>
<dbReference type="InterPro" id="IPR035956">
    <property type="entry name" value="RimP_N_sf"/>
</dbReference>
<organism evidence="6 7">
    <name type="scientific">Chryseosolibacter indicus</name>
    <dbReference type="NCBI Taxonomy" id="2782351"/>
    <lineage>
        <taxon>Bacteria</taxon>
        <taxon>Pseudomonadati</taxon>
        <taxon>Bacteroidota</taxon>
        <taxon>Cytophagia</taxon>
        <taxon>Cytophagales</taxon>
        <taxon>Chryseotaleaceae</taxon>
        <taxon>Chryseosolibacter</taxon>
    </lineage>
</organism>
<keyword evidence="2 3" id="KW-0690">Ribosome biogenesis</keyword>
<proteinExistence type="inferred from homology"/>
<evidence type="ECO:0000313" key="6">
    <source>
        <dbReference type="EMBL" id="MBT1705455.1"/>
    </source>
</evidence>
<comment type="function">
    <text evidence="3">Required for maturation of 30S ribosomal subunits.</text>
</comment>
<comment type="subcellular location">
    <subcellularLocation>
        <location evidence="3">Cytoplasm</location>
    </subcellularLocation>
</comment>
<evidence type="ECO:0000313" key="7">
    <source>
        <dbReference type="Proteomes" id="UP000772618"/>
    </source>
</evidence>
<evidence type="ECO:0000259" key="4">
    <source>
        <dbReference type="Pfam" id="PF02576"/>
    </source>
</evidence>
<dbReference type="HAMAP" id="MF_01077">
    <property type="entry name" value="RimP"/>
    <property type="match status" value="1"/>
</dbReference>
<reference evidence="6 7" key="1">
    <citation type="submission" date="2021-05" db="EMBL/GenBank/DDBJ databases">
        <title>A Polyphasic approach of four new species of the genus Ohtaekwangia: Ohtaekwangia histidinii sp. nov., Ohtaekwangia cretensis sp. nov., Ohtaekwangia indiensis sp. nov., Ohtaekwangia reichenbachii sp. nov. from diverse environment.</title>
        <authorList>
            <person name="Octaviana S."/>
        </authorList>
    </citation>
    <scope>NUCLEOTIDE SEQUENCE [LARGE SCALE GENOMIC DNA]</scope>
    <source>
        <strain evidence="6 7">PWU20</strain>
    </source>
</reference>
<name>A0ABS5VX75_9BACT</name>
<dbReference type="InterPro" id="IPR028998">
    <property type="entry name" value="RimP_C"/>
</dbReference>
<dbReference type="EMBL" id="JAHESD010000056">
    <property type="protein sequence ID" value="MBT1705455.1"/>
    <property type="molecule type" value="Genomic_DNA"/>
</dbReference>
<evidence type="ECO:0000256" key="3">
    <source>
        <dbReference type="HAMAP-Rule" id="MF_01077"/>
    </source>
</evidence>
<protein>
    <recommendedName>
        <fullName evidence="3">Ribosome maturation factor RimP</fullName>
    </recommendedName>
</protein>
<dbReference type="Pfam" id="PF02576">
    <property type="entry name" value="RimP_N"/>
    <property type="match status" value="1"/>
</dbReference>
<keyword evidence="1 3" id="KW-0963">Cytoplasm</keyword>
<dbReference type="Proteomes" id="UP000772618">
    <property type="component" value="Unassembled WGS sequence"/>
</dbReference>
<comment type="similarity">
    <text evidence="3">Belongs to the RimP family.</text>
</comment>
<dbReference type="CDD" id="cd01734">
    <property type="entry name" value="YlxS_C"/>
    <property type="match status" value="1"/>
</dbReference>
<accession>A0ABS5VX75</accession>
<dbReference type="PANTHER" id="PTHR33867">
    <property type="entry name" value="RIBOSOME MATURATION FACTOR RIMP"/>
    <property type="match status" value="1"/>
</dbReference>
<comment type="caution">
    <text evidence="6">The sequence shown here is derived from an EMBL/GenBank/DDBJ whole genome shotgun (WGS) entry which is preliminary data.</text>
</comment>
<evidence type="ECO:0000256" key="1">
    <source>
        <dbReference type="ARBA" id="ARBA00022490"/>
    </source>
</evidence>
<dbReference type="SUPFAM" id="SSF75420">
    <property type="entry name" value="YhbC-like, N-terminal domain"/>
    <property type="match status" value="1"/>
</dbReference>
<dbReference type="SUPFAM" id="SSF74942">
    <property type="entry name" value="YhbC-like, C-terminal domain"/>
    <property type="match status" value="1"/>
</dbReference>
<gene>
    <name evidence="3" type="primary">rimP</name>
    <name evidence="6" type="ORF">KK060_19345</name>
</gene>